<gene>
    <name evidence="1" type="ORF">TCEB3V08_LOCUS6142</name>
</gene>
<name>A0A7R9CSI3_TIMCR</name>
<accession>A0A7R9CSI3</accession>
<protein>
    <submittedName>
        <fullName evidence="1">Uncharacterized protein</fullName>
    </submittedName>
</protein>
<dbReference type="Pfam" id="PF15053">
    <property type="entry name" value="Njmu-R1"/>
    <property type="match status" value="2"/>
</dbReference>
<dbReference type="InterPro" id="IPR028280">
    <property type="entry name" value="Njmu-R1"/>
</dbReference>
<organism evidence="1">
    <name type="scientific">Timema cristinae</name>
    <name type="common">Walking stick</name>
    <dbReference type="NCBI Taxonomy" id="61476"/>
    <lineage>
        <taxon>Eukaryota</taxon>
        <taxon>Metazoa</taxon>
        <taxon>Ecdysozoa</taxon>
        <taxon>Arthropoda</taxon>
        <taxon>Hexapoda</taxon>
        <taxon>Insecta</taxon>
        <taxon>Pterygota</taxon>
        <taxon>Neoptera</taxon>
        <taxon>Polyneoptera</taxon>
        <taxon>Phasmatodea</taxon>
        <taxon>Timematodea</taxon>
        <taxon>Timematoidea</taxon>
        <taxon>Timematidae</taxon>
        <taxon>Timema</taxon>
    </lineage>
</organism>
<dbReference type="EMBL" id="OC318368">
    <property type="protein sequence ID" value="CAD7401706.1"/>
    <property type="molecule type" value="Genomic_DNA"/>
</dbReference>
<evidence type="ECO:0000313" key="1">
    <source>
        <dbReference type="EMBL" id="CAD7401706.1"/>
    </source>
</evidence>
<sequence>MTSTLTVEQDRQLQLFLVRRLRKGAIYTGTGNFSGMDFSLGDMSHSPAVCFYILLLCGTTSIGSPRQIVICLLSTGESNLEVFRPELTQFCEGLAASMSSVKEISSLSGELCRWHSVCIMYVCRVLEMLGANVAFLLQLAQQNGRLRTEDDKEPRLAEDIQRFLSACTVAECLGSQPSQPPVALFREGEVRGLEVNAYCRDWGLLLLEHSHSAEPWRIRRAMEAFKLKAALLSQHGSVSSCFLLAREINKRFESTFCRDSFLAACTLKTIKDMNVLKRLLKQAEMDHYSLYRAYSFLWQSGNSDVLLNHAKTEGSSAPDVIAALEEHLSTVSGAA</sequence>
<dbReference type="PANTHER" id="PTHR14416">
    <property type="entry name" value="PROTEIN NJMU-R1"/>
    <property type="match status" value="1"/>
</dbReference>
<dbReference type="GO" id="GO:0005802">
    <property type="term" value="C:trans-Golgi network"/>
    <property type="evidence" value="ECO:0007669"/>
    <property type="project" value="InterPro"/>
</dbReference>
<reference evidence="1" key="1">
    <citation type="submission" date="2020-11" db="EMBL/GenBank/DDBJ databases">
        <authorList>
            <person name="Tran Van P."/>
        </authorList>
    </citation>
    <scope>NUCLEOTIDE SEQUENCE</scope>
</reference>
<proteinExistence type="predicted"/>
<dbReference type="AlphaFoldDB" id="A0A7R9CSI3"/>
<dbReference type="PANTHER" id="PTHR14416:SF2">
    <property type="entry name" value="PROTEIN NJMU-R1"/>
    <property type="match status" value="1"/>
</dbReference>
<dbReference type="GO" id="GO:0099041">
    <property type="term" value="P:vesicle tethering to Golgi"/>
    <property type="evidence" value="ECO:0007669"/>
    <property type="project" value="InterPro"/>
</dbReference>